<evidence type="ECO:0000313" key="2">
    <source>
        <dbReference type="Proteomes" id="UP000557566"/>
    </source>
</evidence>
<keyword evidence="2" id="KW-1185">Reference proteome</keyword>
<evidence type="ECO:0000313" key="1">
    <source>
        <dbReference type="EMBL" id="KAF4506251.1"/>
    </source>
</evidence>
<accession>A0A8H4LW11</accession>
<organism evidence="1 2">
    <name type="scientific">Ophiocordyceps sinensis</name>
    <dbReference type="NCBI Taxonomy" id="72228"/>
    <lineage>
        <taxon>Eukaryota</taxon>
        <taxon>Fungi</taxon>
        <taxon>Dikarya</taxon>
        <taxon>Ascomycota</taxon>
        <taxon>Pezizomycotina</taxon>
        <taxon>Sordariomycetes</taxon>
        <taxon>Hypocreomycetidae</taxon>
        <taxon>Hypocreales</taxon>
        <taxon>Ophiocordycipitaceae</taxon>
        <taxon>Ophiocordyceps</taxon>
    </lineage>
</organism>
<dbReference type="EMBL" id="JAAVMX010000007">
    <property type="protein sequence ID" value="KAF4506251.1"/>
    <property type="molecule type" value="Genomic_DNA"/>
</dbReference>
<reference evidence="1 2" key="1">
    <citation type="journal article" date="2020" name="Genome Biol. Evol.">
        <title>A new high-quality draft genome assembly of the Chinese cordyceps Ophiocordyceps sinensis.</title>
        <authorList>
            <person name="Shu R."/>
            <person name="Zhang J."/>
            <person name="Meng Q."/>
            <person name="Zhang H."/>
            <person name="Zhou G."/>
            <person name="Li M."/>
            <person name="Wu P."/>
            <person name="Zhao Y."/>
            <person name="Chen C."/>
            <person name="Qin Q."/>
        </authorList>
    </citation>
    <scope>NUCLEOTIDE SEQUENCE [LARGE SCALE GENOMIC DNA]</scope>
    <source>
        <strain evidence="1 2">IOZ07</strain>
    </source>
</reference>
<protein>
    <submittedName>
        <fullName evidence="1">Uncharacterized protein</fullName>
    </submittedName>
</protein>
<dbReference type="AlphaFoldDB" id="A0A8H4LW11"/>
<name>A0A8H4LW11_9HYPO</name>
<proteinExistence type="predicted"/>
<dbReference type="Proteomes" id="UP000557566">
    <property type="component" value="Unassembled WGS sequence"/>
</dbReference>
<comment type="caution">
    <text evidence="1">The sequence shown here is derived from an EMBL/GenBank/DDBJ whole genome shotgun (WGS) entry which is preliminary data.</text>
</comment>
<sequence>MLGWGSTGDGTRVVNIAEAPGRAKTAETLKEFQERILRTSHQKCLMLGSLSGKEMLRTSEAAGFEPVRKSMSVVVIIVDAATKPRGEGARGVYEEKVKSARVEGVAVVVTLASGKLCIRLDGGR</sequence>
<gene>
    <name evidence="1" type="ORF">G6O67_006354</name>
</gene>